<dbReference type="EMBL" id="RIBY02001956">
    <property type="protein sequence ID" value="KAH9826791.1"/>
    <property type="molecule type" value="Genomic_DNA"/>
</dbReference>
<evidence type="ECO:0000256" key="1">
    <source>
        <dbReference type="SAM" id="SignalP"/>
    </source>
</evidence>
<sequence length="118" mass="12089">MHFSTVLATITITLLTSSTASADPSVPLTITLYTDPNCSILPSNGSLTLTTCCAKNLDLPTFQSSEVSGPPRGGSYYFYADGNCEDLVGNPGTAMFVGCQGAGGSVVARSAVWVGGED</sequence>
<evidence type="ECO:0008006" key="4">
    <source>
        <dbReference type="Google" id="ProtNLM"/>
    </source>
</evidence>
<reference evidence="2 3" key="1">
    <citation type="journal article" date="2018" name="IMA Fungus">
        <title>IMA Genome-F 10: Nine draft genome sequences of Claviceps purpurea s.lat., including C. arundinis, C. humidiphila, and C. cf. spartinae, pseudomolecules for the pitch canker pathogen Fusarium circinatum, draft genome of Davidsoniella eucalypti, Grosmannia galeiformis, Quambalaria eucalypti, and Teratosphaeria destructans.</title>
        <authorList>
            <person name="Wingfield B.D."/>
            <person name="Liu M."/>
            <person name="Nguyen H.D."/>
            <person name="Lane F.A."/>
            <person name="Morgan S.W."/>
            <person name="De Vos L."/>
            <person name="Wilken P.M."/>
            <person name="Duong T.A."/>
            <person name="Aylward J."/>
            <person name="Coetzee M.P."/>
            <person name="Dadej K."/>
            <person name="De Beer Z.W."/>
            <person name="Findlay W."/>
            <person name="Havenga M."/>
            <person name="Kolarik M."/>
            <person name="Menzies J.G."/>
            <person name="Naidoo K."/>
            <person name="Pochopski O."/>
            <person name="Shoukouhi P."/>
            <person name="Santana Q.C."/>
            <person name="Seifert K.A."/>
            <person name="Soal N."/>
            <person name="Steenkamp E.T."/>
            <person name="Tatham C.T."/>
            <person name="van der Nest M.A."/>
            <person name="Wingfield M.J."/>
        </authorList>
    </citation>
    <scope>NUCLEOTIDE SEQUENCE [LARGE SCALE GENOMIC DNA]</scope>
    <source>
        <strain evidence="2">CMW44962</strain>
    </source>
</reference>
<evidence type="ECO:0000313" key="2">
    <source>
        <dbReference type="EMBL" id="KAH9826791.1"/>
    </source>
</evidence>
<gene>
    <name evidence="2" type="ORF">Tdes44962_MAKER03336</name>
</gene>
<comment type="caution">
    <text evidence="2">The sequence shown here is derived from an EMBL/GenBank/DDBJ whole genome shotgun (WGS) entry which is preliminary data.</text>
</comment>
<organism evidence="2 3">
    <name type="scientific">Teratosphaeria destructans</name>
    <dbReference type="NCBI Taxonomy" id="418781"/>
    <lineage>
        <taxon>Eukaryota</taxon>
        <taxon>Fungi</taxon>
        <taxon>Dikarya</taxon>
        <taxon>Ascomycota</taxon>
        <taxon>Pezizomycotina</taxon>
        <taxon>Dothideomycetes</taxon>
        <taxon>Dothideomycetidae</taxon>
        <taxon>Mycosphaerellales</taxon>
        <taxon>Teratosphaeriaceae</taxon>
        <taxon>Teratosphaeria</taxon>
    </lineage>
</organism>
<feature type="signal peptide" evidence="1">
    <location>
        <begin position="1"/>
        <end position="22"/>
    </location>
</feature>
<dbReference type="OrthoDB" id="10450448at2759"/>
<keyword evidence="1" id="KW-0732">Signal</keyword>
<feature type="chain" id="PRO_5040832067" description="Cyanovirin-N domain-containing protein" evidence="1">
    <location>
        <begin position="23"/>
        <end position="118"/>
    </location>
</feature>
<accession>A0A9W7W1N0</accession>
<protein>
    <recommendedName>
        <fullName evidence="4">Cyanovirin-N domain-containing protein</fullName>
    </recommendedName>
</protein>
<evidence type="ECO:0000313" key="3">
    <source>
        <dbReference type="Proteomes" id="UP001138500"/>
    </source>
</evidence>
<reference evidence="2 3" key="2">
    <citation type="journal article" date="2021" name="Curr. Genet.">
        <title>Genetic response to nitrogen starvation in the aggressive Eucalyptus foliar pathogen Teratosphaeria destructans.</title>
        <authorList>
            <person name="Havenga M."/>
            <person name="Wingfield B.D."/>
            <person name="Wingfield M.J."/>
            <person name="Dreyer L.L."/>
            <person name="Roets F."/>
            <person name="Aylward J."/>
        </authorList>
    </citation>
    <scope>NUCLEOTIDE SEQUENCE [LARGE SCALE GENOMIC DNA]</scope>
    <source>
        <strain evidence="2">CMW44962</strain>
    </source>
</reference>
<dbReference type="Proteomes" id="UP001138500">
    <property type="component" value="Unassembled WGS sequence"/>
</dbReference>
<dbReference type="AlphaFoldDB" id="A0A9W7W1N0"/>
<keyword evidence="3" id="KW-1185">Reference proteome</keyword>
<name>A0A9W7W1N0_9PEZI</name>
<proteinExistence type="predicted"/>